<reference evidence="3 4" key="1">
    <citation type="journal article" date="2019" name="Int. J. Syst. Evol. Microbiol.">
        <title>The Global Catalogue of Microorganisms (GCM) 10K type strain sequencing project: providing services to taxonomists for standard genome sequencing and annotation.</title>
        <authorList>
            <consortium name="The Broad Institute Genomics Platform"/>
            <consortium name="The Broad Institute Genome Sequencing Center for Infectious Disease"/>
            <person name="Wu L."/>
            <person name="Ma J."/>
        </authorList>
    </citation>
    <scope>NUCLEOTIDE SEQUENCE [LARGE SCALE GENOMIC DNA]</scope>
    <source>
        <strain evidence="3 4">JCM 6921</strain>
    </source>
</reference>
<comment type="caution">
    <text evidence="3">The sequence shown here is derived from an EMBL/GenBank/DDBJ whole genome shotgun (WGS) entry which is preliminary data.</text>
</comment>
<keyword evidence="2" id="KW-0812">Transmembrane</keyword>
<name>A0ABN3IAV1_9ACTN</name>
<evidence type="ECO:0000256" key="2">
    <source>
        <dbReference type="SAM" id="Phobius"/>
    </source>
</evidence>
<protein>
    <submittedName>
        <fullName evidence="3">Uncharacterized protein</fullName>
    </submittedName>
</protein>
<evidence type="ECO:0000313" key="3">
    <source>
        <dbReference type="EMBL" id="GAA2398468.1"/>
    </source>
</evidence>
<keyword evidence="4" id="KW-1185">Reference proteome</keyword>
<accession>A0ABN3IAV1</accession>
<evidence type="ECO:0000256" key="1">
    <source>
        <dbReference type="SAM" id="MobiDB-lite"/>
    </source>
</evidence>
<feature type="transmembrane region" description="Helical" evidence="2">
    <location>
        <begin position="6"/>
        <end position="26"/>
    </location>
</feature>
<keyword evidence="2" id="KW-0472">Membrane</keyword>
<proteinExistence type="predicted"/>
<organism evidence="3 4">
    <name type="scientific">Streptomyces glaucosporus</name>
    <dbReference type="NCBI Taxonomy" id="284044"/>
    <lineage>
        <taxon>Bacteria</taxon>
        <taxon>Bacillati</taxon>
        <taxon>Actinomycetota</taxon>
        <taxon>Actinomycetes</taxon>
        <taxon>Kitasatosporales</taxon>
        <taxon>Streptomycetaceae</taxon>
        <taxon>Streptomyces</taxon>
    </lineage>
</organism>
<dbReference type="Proteomes" id="UP001500058">
    <property type="component" value="Unassembled WGS sequence"/>
</dbReference>
<keyword evidence="2" id="KW-1133">Transmembrane helix</keyword>
<evidence type="ECO:0000313" key="4">
    <source>
        <dbReference type="Proteomes" id="UP001500058"/>
    </source>
</evidence>
<sequence length="82" mass="8066">MVGDGAGFGGAFFAAALFAGGFLGAADLDAGGFLTEAFFAGAFLAALPDVREAMVPRLPARDPPDTGTRGTGGTDAPSADRT</sequence>
<feature type="region of interest" description="Disordered" evidence="1">
    <location>
        <begin position="56"/>
        <end position="82"/>
    </location>
</feature>
<dbReference type="EMBL" id="BAAATJ010000010">
    <property type="protein sequence ID" value="GAA2398468.1"/>
    <property type="molecule type" value="Genomic_DNA"/>
</dbReference>
<gene>
    <name evidence="3" type="ORF">GCM10010420_25790</name>
</gene>